<evidence type="ECO:0000256" key="4">
    <source>
        <dbReference type="ARBA" id="ARBA00022801"/>
    </source>
</evidence>
<dbReference type="InterPro" id="IPR039121">
    <property type="entry name" value="NUDT19"/>
</dbReference>
<dbReference type="PROSITE" id="PS51462">
    <property type="entry name" value="NUDIX"/>
    <property type="match status" value="1"/>
</dbReference>
<dbReference type="Gene3D" id="3.90.79.10">
    <property type="entry name" value="Nucleoside Triphosphate Pyrophosphohydrolase"/>
    <property type="match status" value="1"/>
</dbReference>
<dbReference type="InterPro" id="IPR000086">
    <property type="entry name" value="NUDIX_hydrolase_dom"/>
</dbReference>
<evidence type="ECO:0000256" key="3">
    <source>
        <dbReference type="ARBA" id="ARBA00022723"/>
    </source>
</evidence>
<organism evidence="8 9">
    <name type="scientific">Pseudokineococcus basanitobsidens</name>
    <dbReference type="NCBI Taxonomy" id="1926649"/>
    <lineage>
        <taxon>Bacteria</taxon>
        <taxon>Bacillati</taxon>
        <taxon>Actinomycetota</taxon>
        <taxon>Actinomycetes</taxon>
        <taxon>Kineosporiales</taxon>
        <taxon>Kineosporiaceae</taxon>
        <taxon>Pseudokineococcus</taxon>
    </lineage>
</organism>
<dbReference type="SUPFAM" id="SSF55811">
    <property type="entry name" value="Nudix"/>
    <property type="match status" value="1"/>
</dbReference>
<comment type="cofactor">
    <cofactor evidence="2">
        <name>Mg(2+)</name>
        <dbReference type="ChEBI" id="CHEBI:18420"/>
    </cofactor>
</comment>
<dbReference type="EMBL" id="JBBIAA010000008">
    <property type="protein sequence ID" value="MEJ5945427.1"/>
    <property type="molecule type" value="Genomic_DNA"/>
</dbReference>
<keyword evidence="4 8" id="KW-0378">Hydrolase</keyword>
<comment type="caution">
    <text evidence="8">The sequence shown here is derived from an EMBL/GenBank/DDBJ whole genome shotgun (WGS) entry which is preliminary data.</text>
</comment>
<evidence type="ECO:0000313" key="8">
    <source>
        <dbReference type="EMBL" id="MEJ5945427.1"/>
    </source>
</evidence>
<reference evidence="8 9" key="1">
    <citation type="journal article" date="2017" name="Int. J. Syst. Evol. Microbiol.">
        <title>Pseudokineococcus basanitobsidens sp. nov., isolated from volcanic rock.</title>
        <authorList>
            <person name="Lee D.W."/>
            <person name="Park M.Y."/>
            <person name="Kim J.J."/>
            <person name="Kim B.S."/>
        </authorList>
    </citation>
    <scope>NUCLEOTIDE SEQUENCE [LARGE SCALE GENOMIC DNA]</scope>
    <source>
        <strain evidence="8 9">DSM 103726</strain>
    </source>
</reference>
<dbReference type="Proteomes" id="UP001387100">
    <property type="component" value="Unassembled WGS sequence"/>
</dbReference>
<dbReference type="CDD" id="cd18870">
    <property type="entry name" value="NUDIX_AcylCoAdiphos_Nudt19"/>
    <property type="match status" value="1"/>
</dbReference>
<dbReference type="RefSeq" id="WP_339574812.1">
    <property type="nucleotide sequence ID" value="NZ_JBBIAA010000008.1"/>
</dbReference>
<gene>
    <name evidence="8" type="ORF">WDZ17_08985</name>
</gene>
<sequence>MLRRFPLPPDLRARVARGVPLPPAEPVTAATVMLVREPAIAGTGVEVWLLRRADGLPSAPGATAFPGGGLDARDADPDVPWRGAPVDGWGRRLGLPDEDAAALLCAAVRETYEECGVLLAEVDEPRPDAAAPGGVGLPPGQEDAERAALARRELALSDLLRRRGLALRSDLLRPWARWTTPEPAERRYDTWFFLAAVPAGARARHLGEDGHEAEAVEGGWWRPAAVLDAEAEGRVRLLPPTRVALEELAAAEDLVALLGTRRSLTEVLPRVAGLPDDPHLLAELPEHPDPVGAV</sequence>
<evidence type="ECO:0000256" key="5">
    <source>
        <dbReference type="ARBA" id="ARBA00022842"/>
    </source>
</evidence>
<dbReference type="InterPro" id="IPR015797">
    <property type="entry name" value="NUDIX_hydrolase-like_dom_sf"/>
</dbReference>
<evidence type="ECO:0000313" key="9">
    <source>
        <dbReference type="Proteomes" id="UP001387100"/>
    </source>
</evidence>
<name>A0ABU8RK04_9ACTN</name>
<dbReference type="PANTHER" id="PTHR12318:SF0">
    <property type="entry name" value="ACYL-COENZYME A DIPHOSPHATASE NUDT19"/>
    <property type="match status" value="1"/>
</dbReference>
<keyword evidence="6" id="KW-0464">Manganese</keyword>
<keyword evidence="5" id="KW-0460">Magnesium</keyword>
<keyword evidence="9" id="KW-1185">Reference proteome</keyword>
<comment type="cofactor">
    <cofactor evidence="1">
        <name>Mn(2+)</name>
        <dbReference type="ChEBI" id="CHEBI:29035"/>
    </cofactor>
</comment>
<feature type="domain" description="Nudix hydrolase" evidence="7">
    <location>
        <begin position="25"/>
        <end position="243"/>
    </location>
</feature>
<keyword evidence="3" id="KW-0479">Metal-binding</keyword>
<evidence type="ECO:0000256" key="6">
    <source>
        <dbReference type="ARBA" id="ARBA00023211"/>
    </source>
</evidence>
<dbReference type="PANTHER" id="PTHR12318">
    <property type="entry name" value="TESTOSTERONE-REGULATED PROTEIN RP2"/>
    <property type="match status" value="1"/>
</dbReference>
<evidence type="ECO:0000259" key="7">
    <source>
        <dbReference type="PROSITE" id="PS51462"/>
    </source>
</evidence>
<evidence type="ECO:0000256" key="2">
    <source>
        <dbReference type="ARBA" id="ARBA00001946"/>
    </source>
</evidence>
<protein>
    <submittedName>
        <fullName evidence="8">NUDIX hydrolase</fullName>
    </submittedName>
</protein>
<proteinExistence type="predicted"/>
<accession>A0ABU8RK04</accession>
<evidence type="ECO:0000256" key="1">
    <source>
        <dbReference type="ARBA" id="ARBA00001936"/>
    </source>
</evidence>
<dbReference type="GO" id="GO:0016787">
    <property type="term" value="F:hydrolase activity"/>
    <property type="evidence" value="ECO:0007669"/>
    <property type="project" value="UniProtKB-KW"/>
</dbReference>